<evidence type="ECO:0000313" key="4">
    <source>
        <dbReference type="Proteomes" id="UP000001074"/>
    </source>
</evidence>
<dbReference type="InParanoid" id="G1Q2A7"/>
<dbReference type="Pfam" id="PF00969">
    <property type="entry name" value="MHC_II_beta"/>
    <property type="match status" value="1"/>
</dbReference>
<name>G1Q2A7_MYOLU</name>
<dbReference type="InterPro" id="IPR014745">
    <property type="entry name" value="MHC_II_a/b_N"/>
</dbReference>
<protein>
    <recommendedName>
        <fullName evidence="2">MHC class II beta chain N-terminal domain-containing protein</fullName>
    </recommendedName>
</protein>
<evidence type="ECO:0000256" key="1">
    <source>
        <dbReference type="ARBA" id="ARBA00023180"/>
    </source>
</evidence>
<dbReference type="InterPro" id="IPR000353">
    <property type="entry name" value="MHC_II_b_N"/>
</dbReference>
<reference evidence="3" key="2">
    <citation type="submission" date="2025-08" db="UniProtKB">
        <authorList>
            <consortium name="Ensembl"/>
        </authorList>
    </citation>
    <scope>IDENTIFICATION</scope>
</reference>
<organism evidence="3 4">
    <name type="scientific">Myotis lucifugus</name>
    <name type="common">Little brown bat</name>
    <dbReference type="NCBI Taxonomy" id="59463"/>
    <lineage>
        <taxon>Eukaryota</taxon>
        <taxon>Metazoa</taxon>
        <taxon>Chordata</taxon>
        <taxon>Craniata</taxon>
        <taxon>Vertebrata</taxon>
        <taxon>Euteleostomi</taxon>
        <taxon>Mammalia</taxon>
        <taxon>Eutheria</taxon>
        <taxon>Laurasiatheria</taxon>
        <taxon>Chiroptera</taxon>
        <taxon>Yangochiroptera</taxon>
        <taxon>Vespertilionidae</taxon>
        <taxon>Myotis</taxon>
    </lineage>
</organism>
<dbReference type="GO" id="GO:0006955">
    <property type="term" value="P:immune response"/>
    <property type="evidence" value="ECO:0007669"/>
    <property type="project" value="InterPro"/>
</dbReference>
<dbReference type="EMBL" id="AAPE02052227">
    <property type="status" value="NOT_ANNOTATED_CDS"/>
    <property type="molecule type" value="Genomic_DNA"/>
</dbReference>
<dbReference type="GO" id="GO:0042613">
    <property type="term" value="C:MHC class II protein complex"/>
    <property type="evidence" value="ECO:0007669"/>
    <property type="project" value="InterPro"/>
</dbReference>
<dbReference type="SMART" id="SM00921">
    <property type="entry name" value="MHC_II_beta"/>
    <property type="match status" value="1"/>
</dbReference>
<reference evidence="3 4" key="1">
    <citation type="journal article" date="2011" name="Nature">
        <title>A high-resolution map of human evolutionary constraint using 29 mammals.</title>
        <authorList>
            <person name="Lindblad-Toh K."/>
            <person name="Garber M."/>
            <person name="Zuk O."/>
            <person name="Lin M.F."/>
            <person name="Parker B.J."/>
            <person name="Washietl S."/>
            <person name="Kheradpour P."/>
            <person name="Ernst J."/>
            <person name="Jordan G."/>
            <person name="Mauceli E."/>
            <person name="Ward L.D."/>
            <person name="Lowe C.B."/>
            <person name="Holloway A.K."/>
            <person name="Clamp M."/>
            <person name="Gnerre S."/>
            <person name="Alfoldi J."/>
            <person name="Beal K."/>
            <person name="Chang J."/>
            <person name="Clawson H."/>
            <person name="Cuff J."/>
            <person name="Di Palma F."/>
            <person name="Fitzgerald S."/>
            <person name="Flicek P."/>
            <person name="Guttman M."/>
            <person name="Hubisz M.J."/>
            <person name="Jaffe D.B."/>
            <person name="Jungreis I."/>
            <person name="Kent W.J."/>
            <person name="Kostka D."/>
            <person name="Lara M."/>
            <person name="Martins A.L."/>
            <person name="Massingham T."/>
            <person name="Moltke I."/>
            <person name="Raney B.J."/>
            <person name="Rasmussen M.D."/>
            <person name="Robinson J."/>
            <person name="Stark A."/>
            <person name="Vilella A.J."/>
            <person name="Wen J."/>
            <person name="Xie X."/>
            <person name="Zody M.C."/>
            <person name="Baldwin J."/>
            <person name="Bloom T."/>
            <person name="Chin C.W."/>
            <person name="Heiman D."/>
            <person name="Nicol R."/>
            <person name="Nusbaum C."/>
            <person name="Young S."/>
            <person name="Wilkinson J."/>
            <person name="Worley K.C."/>
            <person name="Kovar C.L."/>
            <person name="Muzny D.M."/>
            <person name="Gibbs R.A."/>
            <person name="Cree A."/>
            <person name="Dihn H.H."/>
            <person name="Fowler G."/>
            <person name="Jhangiani S."/>
            <person name="Joshi V."/>
            <person name="Lee S."/>
            <person name="Lewis L.R."/>
            <person name="Nazareth L.V."/>
            <person name="Okwuonu G."/>
            <person name="Santibanez J."/>
            <person name="Warren W.C."/>
            <person name="Mardis E.R."/>
            <person name="Weinstock G.M."/>
            <person name="Wilson R.K."/>
            <person name="Delehaunty K."/>
            <person name="Dooling D."/>
            <person name="Fronik C."/>
            <person name="Fulton L."/>
            <person name="Fulton B."/>
            <person name="Graves T."/>
            <person name="Minx P."/>
            <person name="Sodergren E."/>
            <person name="Birney E."/>
            <person name="Margulies E.H."/>
            <person name="Herrero J."/>
            <person name="Green E.D."/>
            <person name="Haussler D."/>
            <person name="Siepel A."/>
            <person name="Goldman N."/>
            <person name="Pollard K.S."/>
            <person name="Pedersen J.S."/>
            <person name="Lander E.S."/>
            <person name="Kellis M."/>
        </authorList>
    </citation>
    <scope>NUCLEOTIDE SEQUENCE [LARGE SCALE GENOMIC DNA]</scope>
</reference>
<keyword evidence="1" id="KW-0325">Glycoprotein</keyword>
<evidence type="ECO:0000313" key="3">
    <source>
        <dbReference type="Ensembl" id="ENSMLUP00000017840.1"/>
    </source>
</evidence>
<dbReference type="HOGENOM" id="CLU_2460547_0_0_1"/>
<proteinExistence type="predicted"/>
<dbReference type="Ensembl" id="ENSMLUT00000026549.1">
    <property type="protein sequence ID" value="ENSMLUP00000017840.1"/>
    <property type="gene ID" value="ENSMLUG00000028086.1"/>
</dbReference>
<dbReference type="GeneTree" id="ENSGT00940000154993"/>
<dbReference type="Proteomes" id="UP000001074">
    <property type="component" value="Unassembled WGS sequence"/>
</dbReference>
<dbReference type="InterPro" id="IPR011162">
    <property type="entry name" value="MHC_I/II-like_Ag-recog"/>
</dbReference>
<dbReference type="GO" id="GO:0019882">
    <property type="term" value="P:antigen processing and presentation"/>
    <property type="evidence" value="ECO:0007669"/>
    <property type="project" value="InterPro"/>
</dbReference>
<dbReference type="AlphaFoldDB" id="G1Q2A7"/>
<keyword evidence="4" id="KW-1185">Reference proteome</keyword>
<accession>G1Q2A7</accession>
<dbReference type="STRING" id="59463.ENSMLUP00000017840"/>
<reference evidence="3" key="3">
    <citation type="submission" date="2025-09" db="UniProtKB">
        <authorList>
            <consortium name="Ensembl"/>
        </authorList>
    </citation>
    <scope>IDENTIFICATION</scope>
</reference>
<dbReference type="SUPFAM" id="SSF54452">
    <property type="entry name" value="MHC antigen-recognition domain"/>
    <property type="match status" value="1"/>
</dbReference>
<dbReference type="Gene3D" id="3.10.320.10">
    <property type="entry name" value="Class II Histocompatibility Antigen, M Beta Chain, Chain B, domain 1"/>
    <property type="match status" value="1"/>
</dbReference>
<evidence type="ECO:0000259" key="2">
    <source>
        <dbReference type="SMART" id="SM00921"/>
    </source>
</evidence>
<feature type="domain" description="MHC class II beta chain N-terminal" evidence="2">
    <location>
        <begin position="8"/>
        <end position="67"/>
    </location>
</feature>
<sequence length="89" mass="10104">HFLEQAKSECQYSNRTERVRFLDRYIHNGQEFVRFDSDVGEFRAVTELGLPIAEYWNSLEGNTGAQAGPGGTRTADTTTGWLKDTWCSI</sequence>